<keyword evidence="3" id="KW-1185">Reference proteome</keyword>
<gene>
    <name evidence="2" type="ORF">ABVK25_005419</name>
</gene>
<comment type="caution">
    <text evidence="2">The sequence shown here is derived from an EMBL/GenBank/DDBJ whole genome shotgun (WGS) entry which is preliminary data.</text>
</comment>
<feature type="compositionally biased region" description="Basic and acidic residues" evidence="1">
    <location>
        <begin position="377"/>
        <end position="393"/>
    </location>
</feature>
<feature type="compositionally biased region" description="Polar residues" evidence="1">
    <location>
        <begin position="136"/>
        <end position="145"/>
    </location>
</feature>
<accession>A0ABR4BEG6</accession>
<sequence length="590" mass="66820">MLHTLHDYEQTVIDSEVHGRGLGPEGSLLSLKRTKIDIRHRDIALKDVPGLQFVVERETRPPGPPTWYPQQGLPYSAPMQPPLPAQPTVPYHAGIGNHVLQDYQMRLTLLEQTRNLSPQVPDEDTTDKELFRVPISSRSQGSDSSLHPYIQHAPHDRTEFSVRERSRYHKKGRDSEEEDISIRRSDREQDRPRRREAEEEEEDTIIRRKPSRSRDYEEEAIIIRKDERVSPMGSMKMSFEYGAPSDPSPLTSYESQVKPSFGISSVEFREHSYQDEAPLPTPKRSTGMELFRARATSRTAYSNKKSKKASTGDVQRAKASIFEPSALPSRPATDKPGKPSFGITPGSLEGALDETPKNDLINLLSSEKPKLRKRDTTKRGPSDEIIEVTKPKLDSSGSLNSKMRTQPDHDLLMQEPPRQRHSRPLFENSNEDEFRHTPIGIPHILEHEEHVPMSASGLPEYDGATAEIVYVIDSDSDITNPSIIPGPMSDQTDNREHWSYEPSSPQFSPTRCEAIEAVAHETSDPRIMHSMLGGEEGRVQNRLKKAHQAMRRRNTKTIQSSPPSFIELSSESYPSQGETDTDQQHDTDEK</sequence>
<proteinExistence type="predicted"/>
<feature type="compositionally biased region" description="Basic and acidic residues" evidence="1">
    <location>
        <begin position="180"/>
        <end position="197"/>
    </location>
</feature>
<feature type="region of interest" description="Disordered" evidence="1">
    <location>
        <begin position="135"/>
        <end position="216"/>
    </location>
</feature>
<organism evidence="2 3">
    <name type="scientific">Lepraria finkii</name>
    <dbReference type="NCBI Taxonomy" id="1340010"/>
    <lineage>
        <taxon>Eukaryota</taxon>
        <taxon>Fungi</taxon>
        <taxon>Dikarya</taxon>
        <taxon>Ascomycota</taxon>
        <taxon>Pezizomycotina</taxon>
        <taxon>Lecanoromycetes</taxon>
        <taxon>OSLEUM clade</taxon>
        <taxon>Lecanoromycetidae</taxon>
        <taxon>Lecanorales</taxon>
        <taxon>Lecanorineae</taxon>
        <taxon>Stereocaulaceae</taxon>
        <taxon>Lepraria</taxon>
    </lineage>
</organism>
<feature type="compositionally biased region" description="Basic and acidic residues" evidence="1">
    <location>
        <begin position="153"/>
        <end position="165"/>
    </location>
</feature>
<protein>
    <submittedName>
        <fullName evidence="2">Uncharacterized protein</fullName>
    </submittedName>
</protein>
<reference evidence="2 3" key="1">
    <citation type="submission" date="2024-09" db="EMBL/GenBank/DDBJ databases">
        <title>Rethinking Asexuality: The Enigmatic Case of Functional Sexual Genes in Lepraria (Stereocaulaceae).</title>
        <authorList>
            <person name="Doellman M."/>
            <person name="Sun Y."/>
            <person name="Barcenas-Pena A."/>
            <person name="Lumbsch H.T."/>
            <person name="Grewe F."/>
        </authorList>
    </citation>
    <scope>NUCLEOTIDE SEQUENCE [LARGE SCALE GENOMIC DNA]</scope>
    <source>
        <strain evidence="2 3">Grewe 0041</strain>
    </source>
</reference>
<feature type="compositionally biased region" description="Basic residues" evidence="1">
    <location>
        <begin position="541"/>
        <end position="555"/>
    </location>
</feature>
<evidence type="ECO:0000256" key="1">
    <source>
        <dbReference type="SAM" id="MobiDB-lite"/>
    </source>
</evidence>
<dbReference type="Proteomes" id="UP001590951">
    <property type="component" value="Unassembled WGS sequence"/>
</dbReference>
<evidence type="ECO:0000313" key="2">
    <source>
        <dbReference type="EMBL" id="KAL2054278.1"/>
    </source>
</evidence>
<dbReference type="EMBL" id="JBHFEH010000016">
    <property type="protein sequence ID" value="KAL2054278.1"/>
    <property type="molecule type" value="Genomic_DNA"/>
</dbReference>
<feature type="region of interest" description="Disordered" evidence="1">
    <location>
        <begin position="293"/>
        <end position="404"/>
    </location>
</feature>
<feature type="region of interest" description="Disordered" evidence="1">
    <location>
        <begin position="540"/>
        <end position="590"/>
    </location>
</feature>
<feature type="compositionally biased region" description="Polar residues" evidence="1">
    <location>
        <begin position="395"/>
        <end position="404"/>
    </location>
</feature>
<evidence type="ECO:0000313" key="3">
    <source>
        <dbReference type="Proteomes" id="UP001590951"/>
    </source>
</evidence>
<name>A0ABR4BEG6_9LECA</name>
<feature type="compositionally biased region" description="Polar residues" evidence="1">
    <location>
        <begin position="556"/>
        <end position="578"/>
    </location>
</feature>